<evidence type="ECO:0000313" key="2">
    <source>
        <dbReference type="Proteomes" id="UP001519291"/>
    </source>
</evidence>
<accession>A0ABS4Y4A0</accession>
<reference evidence="1 2" key="1">
    <citation type="submission" date="2021-03" db="EMBL/GenBank/DDBJ databases">
        <title>Sequencing the genomes of 1000 actinobacteria strains.</title>
        <authorList>
            <person name="Klenk H.-P."/>
        </authorList>
    </citation>
    <scope>NUCLEOTIDE SEQUENCE [LARGE SCALE GENOMIC DNA]</scope>
    <source>
        <strain evidence="1 2">DSM 41480</strain>
    </source>
</reference>
<evidence type="ECO:0000313" key="1">
    <source>
        <dbReference type="EMBL" id="MBP2403385.1"/>
    </source>
</evidence>
<organism evidence="1 2">
    <name type="scientific">Streptomyces syringium</name>
    <dbReference type="NCBI Taxonomy" id="76729"/>
    <lineage>
        <taxon>Bacteria</taxon>
        <taxon>Bacillati</taxon>
        <taxon>Actinomycetota</taxon>
        <taxon>Actinomycetes</taxon>
        <taxon>Kitasatosporales</taxon>
        <taxon>Streptomycetaceae</taxon>
        <taxon>Streptomyces</taxon>
    </lineage>
</organism>
<dbReference type="GeneID" id="91569721"/>
<keyword evidence="2" id="KW-1185">Reference proteome</keyword>
<protein>
    <submittedName>
        <fullName evidence="1">Uncharacterized protein</fullName>
    </submittedName>
</protein>
<dbReference type="RefSeq" id="WP_209515199.1">
    <property type="nucleotide sequence ID" value="NZ_JAGIOH010000001.1"/>
</dbReference>
<sequence>MIRTGIHFEAVRLPADLVHGLAATVADEAVSRQSVERAFHGAGIHGAVIADPARRWYYALVPPGTAEAWADPGFECLGRDHYLGVPATHRAEPPGTHWLLSPPEGESDLCDVDAVRRLTDARCEGRKG</sequence>
<dbReference type="Proteomes" id="UP001519291">
    <property type="component" value="Unassembled WGS sequence"/>
</dbReference>
<name>A0ABS4Y4A0_9ACTN</name>
<gene>
    <name evidence="1" type="ORF">JO379_002854</name>
</gene>
<dbReference type="EMBL" id="JAGIOH010000001">
    <property type="protein sequence ID" value="MBP2403385.1"/>
    <property type="molecule type" value="Genomic_DNA"/>
</dbReference>
<comment type="caution">
    <text evidence="1">The sequence shown here is derived from an EMBL/GenBank/DDBJ whole genome shotgun (WGS) entry which is preliminary data.</text>
</comment>
<proteinExistence type="predicted"/>